<dbReference type="PROSITE" id="PS51257">
    <property type="entry name" value="PROKAR_LIPOPROTEIN"/>
    <property type="match status" value="1"/>
</dbReference>
<dbReference type="Proteomes" id="UP000727490">
    <property type="component" value="Unassembled WGS sequence"/>
</dbReference>
<dbReference type="EMBL" id="RPHB01000002">
    <property type="protein sequence ID" value="MBW3466959.1"/>
    <property type="molecule type" value="Genomic_DNA"/>
</dbReference>
<keyword evidence="2" id="KW-1185">Reference proteome</keyword>
<dbReference type="RefSeq" id="WP_219287171.1">
    <property type="nucleotide sequence ID" value="NZ_RPHB01000002.1"/>
</dbReference>
<dbReference type="InterPro" id="IPR025316">
    <property type="entry name" value="DUF4221"/>
</dbReference>
<proteinExistence type="predicted"/>
<dbReference type="AlphaFoldDB" id="A0A951MB28"/>
<reference evidence="1 2" key="1">
    <citation type="journal article" date="2020" name="Syst. Appl. Microbiol.">
        <title>Arthrospiribacter ruber gen. nov., sp. nov., a novel bacterium isolated from Arthrospira cultures.</title>
        <authorList>
            <person name="Waleron M."/>
            <person name="Misztak A."/>
            <person name="Waleron M.M."/>
            <person name="Furmaniak M."/>
            <person name="Mrozik A."/>
            <person name="Waleron K."/>
        </authorList>
    </citation>
    <scope>NUCLEOTIDE SEQUENCE [LARGE SCALE GENOMIC DNA]</scope>
    <source>
        <strain evidence="1 2">DPMB0001</strain>
    </source>
</reference>
<organism evidence="1 2">
    <name type="scientific">Arthrospiribacter ruber</name>
    <dbReference type="NCBI Taxonomy" id="2487934"/>
    <lineage>
        <taxon>Bacteria</taxon>
        <taxon>Pseudomonadati</taxon>
        <taxon>Bacteroidota</taxon>
        <taxon>Cytophagia</taxon>
        <taxon>Cytophagales</taxon>
        <taxon>Cyclobacteriaceae</taxon>
        <taxon>Arthrospiribacter</taxon>
    </lineage>
</organism>
<evidence type="ECO:0000313" key="1">
    <source>
        <dbReference type="EMBL" id="MBW3466959.1"/>
    </source>
</evidence>
<evidence type="ECO:0000313" key="2">
    <source>
        <dbReference type="Proteomes" id="UP000727490"/>
    </source>
</evidence>
<sequence length="373" mass="43704">MRVNKSLLIPFIIVSLVSCKESHTLDVSNLDELELSFKKKVIEIDENYLSSYMDWHPYTTEETTMLVGYNQRMHSLDFFDLEKLQAVEQIKLEKEGPNAIGAVQGFFLHSKDSVFLFERGKLHLGNLKGEVYSTFQLYDLFGFESKGEPNVNHYFKLKYFPDSHSILFYITFHNSSNLEKQESPLVSEFNIEKKEFKSLPIYHSDVYKKNNGRMGFITYLGFQDKMNEKFIFNFQYDPNIYSLDKNSKISDSNLEDDFSPLIDESEIDLHGINNRHYLTSIPDPWRNVIYRANWEAPKEGKEVSFIEKGLSLSVFDGNLNHLLDYRLPDYTYQINNWFVWKDGLYLNVAHPKNSSVSENEIVFHILTPDLQNH</sequence>
<comment type="caution">
    <text evidence="1">The sequence shown here is derived from an EMBL/GenBank/DDBJ whole genome shotgun (WGS) entry which is preliminary data.</text>
</comment>
<accession>A0A951MB28</accession>
<dbReference type="Pfam" id="PF13970">
    <property type="entry name" value="DUF4221"/>
    <property type="match status" value="1"/>
</dbReference>
<name>A0A951MB28_9BACT</name>
<protein>
    <submittedName>
        <fullName evidence="1">DUF4221 domain-containing protein</fullName>
    </submittedName>
</protein>
<gene>
    <name evidence="1" type="ORF">EGN73_03940</name>
</gene>